<dbReference type="VEuPathDB" id="VectorBase:AALF002098"/>
<feature type="coiled-coil region" evidence="1">
    <location>
        <begin position="134"/>
        <end position="182"/>
    </location>
</feature>
<dbReference type="InterPro" id="IPR031974">
    <property type="entry name" value="PDCD7"/>
</dbReference>
<keyword evidence="1" id="KW-0175">Coiled coil</keyword>
<dbReference type="VEuPathDB" id="VectorBase:AALC636_019045"/>
<dbReference type="GO" id="GO:0005689">
    <property type="term" value="C:U12-type spliceosomal complex"/>
    <property type="evidence" value="ECO:0007669"/>
    <property type="project" value="TreeGrafter"/>
</dbReference>
<dbReference type="Pfam" id="PF16021">
    <property type="entry name" value="PDCD7"/>
    <property type="match status" value="1"/>
</dbReference>
<dbReference type="VEuPathDB" id="VectorBase:AALFPA_051547"/>
<reference evidence="2" key="1">
    <citation type="journal article" date="2014" name="PLoS Negl. Trop. Dis.">
        <title>Identification and characterization of seminal fluid proteins in the Asian tiger mosquito, Aedes albopictus.</title>
        <authorList>
            <person name="Boes K.E."/>
            <person name="Ribeiro J.M."/>
            <person name="Wong A."/>
            <person name="Harrington L.C."/>
            <person name="Wolfner M.F."/>
            <person name="Sirot L.K."/>
        </authorList>
    </citation>
    <scope>NUCLEOTIDE SEQUENCE</scope>
    <source>
        <tissue evidence="2">Reproductive organs</tissue>
    </source>
</reference>
<evidence type="ECO:0000313" key="2">
    <source>
        <dbReference type="EMBL" id="JAC11181.1"/>
    </source>
</evidence>
<feature type="coiled-coil region" evidence="1">
    <location>
        <begin position="57"/>
        <end position="84"/>
    </location>
</feature>
<dbReference type="PANTHER" id="PTHR48190:SF2">
    <property type="entry name" value="PROGRAMMED CELL DEATH PROTEIN 7"/>
    <property type="match status" value="1"/>
</dbReference>
<dbReference type="AlphaFoldDB" id="A0A023ERB1"/>
<dbReference type="PANTHER" id="PTHR48190">
    <property type="entry name" value="PROGRAMMED CELL DEATH PROTEIN 7"/>
    <property type="match status" value="1"/>
</dbReference>
<dbReference type="InterPro" id="IPR052831">
    <property type="entry name" value="Apoptosis_promoter"/>
</dbReference>
<proteinExistence type="evidence at transcript level"/>
<dbReference type="EMBL" id="GAPW01002417">
    <property type="protein sequence ID" value="JAC11181.1"/>
    <property type="molecule type" value="mRNA"/>
</dbReference>
<organism evidence="2">
    <name type="scientific">Aedes albopictus</name>
    <name type="common">Asian tiger mosquito</name>
    <name type="synonym">Stegomyia albopicta</name>
    <dbReference type="NCBI Taxonomy" id="7160"/>
    <lineage>
        <taxon>Eukaryota</taxon>
        <taxon>Metazoa</taxon>
        <taxon>Ecdysozoa</taxon>
        <taxon>Arthropoda</taxon>
        <taxon>Hexapoda</taxon>
        <taxon>Insecta</taxon>
        <taxon>Pterygota</taxon>
        <taxon>Neoptera</taxon>
        <taxon>Endopterygota</taxon>
        <taxon>Diptera</taxon>
        <taxon>Nematocera</taxon>
        <taxon>Culicoidea</taxon>
        <taxon>Culicidae</taxon>
        <taxon>Culicinae</taxon>
        <taxon>Aedini</taxon>
        <taxon>Aedes</taxon>
        <taxon>Stegomyia</taxon>
    </lineage>
</organism>
<evidence type="ECO:0000256" key="1">
    <source>
        <dbReference type="SAM" id="Coils"/>
    </source>
</evidence>
<sequence length="340" mass="39859">MATIPFFDPTRPPPPITIPPPIFDQSSDENIVQEFLRSRPPASSGRTIKQSAPAPSITNLRSELAQLIEEVERMKVDKEVLEKEIISQPDFKCDAQLEQLQLLQCSIESKLLRLNDPDRLKLLGKKLHGRRKKRAWLKRRNNRLKQEREEAIKNRTKLHAQIDEWQREQRKLVEKEKQAQQELDYASHFLADVHRRKAACKRYLTKFEKMLDSATLDRDMQVEIDELRRIWAAKLSDCVKEEKRLRDVLARKSAANFQRRVENEWNKTLFGDAIPKKFEHPLLGADRNREVLIEIRRDWDACLVNRDDDDDRGSAIPLGWVLPNATPSSEWAKYQIMETI</sequence>
<protein>
    <submittedName>
        <fullName evidence="2">Putative cpij003559 tubulin-specific chaperone a</fullName>
    </submittedName>
</protein>
<name>A0A023ERB1_AEDAL</name>
<accession>A0A023ERB1</accession>